<dbReference type="STRING" id="290338.CKO_03272"/>
<dbReference type="AlphaFoldDB" id="A8ALJ3"/>
<gene>
    <name evidence="1" type="ordered locus">CKO_03272</name>
</gene>
<accession>A8ALJ3</accession>
<dbReference type="Proteomes" id="UP000008148">
    <property type="component" value="Chromosome"/>
</dbReference>
<evidence type="ECO:0000313" key="1">
    <source>
        <dbReference type="EMBL" id="ABV14356.1"/>
    </source>
</evidence>
<sequence>MRKTAKFSFFTLQSHKFTWRIVDNAYSNIAFARSTFNHLIIKPKSQDLDL</sequence>
<dbReference type="KEGG" id="cko:CKO_03272"/>
<name>A8ALJ3_CITK8</name>
<protein>
    <submittedName>
        <fullName evidence="1">Uncharacterized protein</fullName>
    </submittedName>
</protein>
<reference evidence="1 2" key="1">
    <citation type="submission" date="2007-08" db="EMBL/GenBank/DDBJ databases">
        <authorList>
            <consortium name="The Citrobacter koseri Genome Sequencing Project"/>
            <person name="McClelland M."/>
            <person name="Sanderson E.K."/>
            <person name="Porwollik S."/>
            <person name="Spieth J."/>
            <person name="Clifton W.S."/>
            <person name="Latreille P."/>
            <person name="Courtney L."/>
            <person name="Wang C."/>
            <person name="Pepin K."/>
            <person name="Bhonagiri V."/>
            <person name="Nash W."/>
            <person name="Johnson M."/>
            <person name="Thiruvilangam P."/>
            <person name="Wilson R."/>
        </authorList>
    </citation>
    <scope>NUCLEOTIDE SEQUENCE [LARGE SCALE GENOMIC DNA]</scope>
    <source>
        <strain evidence="2">ATCC BAA-895 / CDC 4225-83 / SGSC4696</strain>
    </source>
</reference>
<evidence type="ECO:0000313" key="2">
    <source>
        <dbReference type="Proteomes" id="UP000008148"/>
    </source>
</evidence>
<keyword evidence="2" id="KW-1185">Reference proteome</keyword>
<dbReference type="EMBL" id="CP000822">
    <property type="protein sequence ID" value="ABV14356.1"/>
    <property type="molecule type" value="Genomic_DNA"/>
</dbReference>
<organism evidence="1 2">
    <name type="scientific">Citrobacter koseri (strain ATCC BAA-895 / CDC 4225-83 / SGSC4696)</name>
    <dbReference type="NCBI Taxonomy" id="290338"/>
    <lineage>
        <taxon>Bacteria</taxon>
        <taxon>Pseudomonadati</taxon>
        <taxon>Pseudomonadota</taxon>
        <taxon>Gammaproteobacteria</taxon>
        <taxon>Enterobacterales</taxon>
        <taxon>Enterobacteriaceae</taxon>
        <taxon>Citrobacter</taxon>
    </lineage>
</organism>
<proteinExistence type="predicted"/>
<dbReference type="HOGENOM" id="CLU_3116090_0_0_6"/>